<dbReference type="EC" id="3.1.-.-" evidence="14"/>
<dbReference type="InterPro" id="IPR005135">
    <property type="entry name" value="Endo/exonuclease/phosphatase"/>
</dbReference>
<comment type="cofactor">
    <cofactor evidence="12 14">
        <name>Mg(2+)</name>
        <dbReference type="ChEBI" id="CHEBI:18420"/>
    </cofactor>
    <cofactor evidence="12 14">
        <name>Mn(2+)</name>
        <dbReference type="ChEBI" id="CHEBI:29035"/>
    </cofactor>
    <text evidence="12 14">Probably binds two magnesium or manganese ions per subunit.</text>
</comment>
<dbReference type="OrthoDB" id="498125at2759"/>
<feature type="site" description="Interaction with DNA substrate" evidence="13">
    <location>
        <position position="431"/>
    </location>
</feature>
<feature type="active site" description="Proton donor/acceptor" evidence="11">
    <location>
        <position position="333"/>
    </location>
</feature>
<dbReference type="PANTHER" id="PTHR22748">
    <property type="entry name" value="AP ENDONUCLEASE"/>
    <property type="match status" value="1"/>
</dbReference>
<dbReference type="GO" id="GO:0006284">
    <property type="term" value="P:base-excision repair"/>
    <property type="evidence" value="ECO:0007669"/>
    <property type="project" value="TreeGrafter"/>
</dbReference>
<dbReference type="InParanoid" id="A0A2J7QKC0"/>
<feature type="region of interest" description="Disordered" evidence="15">
    <location>
        <begin position="1"/>
        <end position="176"/>
    </location>
</feature>
<evidence type="ECO:0000256" key="9">
    <source>
        <dbReference type="ARBA" id="ARBA00023204"/>
    </source>
</evidence>
<evidence type="ECO:0000256" key="2">
    <source>
        <dbReference type="ARBA" id="ARBA00001936"/>
    </source>
</evidence>
<feature type="compositionally biased region" description="Polar residues" evidence="15">
    <location>
        <begin position="163"/>
        <end position="176"/>
    </location>
</feature>
<evidence type="ECO:0000256" key="15">
    <source>
        <dbReference type="SAM" id="MobiDB-lite"/>
    </source>
</evidence>
<comment type="catalytic activity">
    <reaction evidence="1">
        <text>Exonucleolytic cleavage in the 3'- to 5'-direction to yield nucleoside 5'-phosphates.</text>
        <dbReference type="EC" id="3.1.11.2"/>
    </reaction>
</comment>
<feature type="binding site" evidence="12">
    <location>
        <position position="430"/>
    </location>
    <ligand>
        <name>Mg(2+)</name>
        <dbReference type="ChEBI" id="CHEBI:18420"/>
        <label>1</label>
    </ligand>
</feature>
<dbReference type="PROSITE" id="PS00727">
    <property type="entry name" value="AP_NUCLEASE_F1_2"/>
    <property type="match status" value="1"/>
</dbReference>
<feature type="compositionally biased region" description="Acidic residues" evidence="15">
    <location>
        <begin position="120"/>
        <end position="132"/>
    </location>
</feature>
<dbReference type="GO" id="GO:0003677">
    <property type="term" value="F:DNA binding"/>
    <property type="evidence" value="ECO:0007669"/>
    <property type="project" value="InterPro"/>
</dbReference>
<feature type="compositionally biased region" description="Basic and acidic residues" evidence="15">
    <location>
        <begin position="133"/>
        <end position="147"/>
    </location>
</feature>
<dbReference type="STRING" id="105785.A0A2J7QKC0"/>
<protein>
    <recommendedName>
        <fullName evidence="14">DNA-(apurinic or apyrimidinic site) endonuclease</fullName>
        <ecNumber evidence="14">3.1.-.-</ecNumber>
    </recommendedName>
</protein>
<proteinExistence type="inferred from homology"/>
<evidence type="ECO:0000256" key="7">
    <source>
        <dbReference type="ARBA" id="ARBA00022801"/>
    </source>
</evidence>
<keyword evidence="7" id="KW-0378">Hydrolase</keyword>
<gene>
    <name evidence="17" type="ORF">B7P43_G14198</name>
</gene>
<dbReference type="FunFam" id="3.60.10.10:FF:000009">
    <property type="entry name" value="DNA-(apurinic or apyrimidinic site) lyase"/>
    <property type="match status" value="1"/>
</dbReference>
<keyword evidence="5 12" id="KW-0479">Metal-binding</keyword>
<evidence type="ECO:0000256" key="3">
    <source>
        <dbReference type="ARBA" id="ARBA00004123"/>
    </source>
</evidence>
<feature type="binding site" evidence="12">
    <location>
        <position position="335"/>
    </location>
    <ligand>
        <name>Mg(2+)</name>
        <dbReference type="ChEBI" id="CHEBI:18420"/>
        <label>1</label>
    </ligand>
</feature>
<feature type="domain" description="Endonuclease/exonuclease/phosphatase" evidence="16">
    <location>
        <begin position="192"/>
        <end position="431"/>
    </location>
</feature>
<dbReference type="GO" id="GO:0008311">
    <property type="term" value="F:double-stranded DNA 3'-5' DNA exonuclease activity"/>
    <property type="evidence" value="ECO:0007669"/>
    <property type="project" value="UniProtKB-EC"/>
</dbReference>
<dbReference type="GO" id="GO:0008081">
    <property type="term" value="F:phosphoric diester hydrolase activity"/>
    <property type="evidence" value="ECO:0007669"/>
    <property type="project" value="TreeGrafter"/>
</dbReference>
<keyword evidence="12" id="KW-0464">Manganese</keyword>
<name>A0A2J7QKC0_9NEOP</name>
<feature type="site" description="Transition state stabilizer" evidence="13">
    <location>
        <position position="335"/>
    </location>
</feature>
<dbReference type="CDD" id="cd09087">
    <property type="entry name" value="Ape1-like_AP-endo"/>
    <property type="match status" value="1"/>
</dbReference>
<feature type="binding site" evidence="12">
    <location>
        <position position="222"/>
    </location>
    <ligand>
        <name>Mg(2+)</name>
        <dbReference type="ChEBI" id="CHEBI:18420"/>
        <label>1</label>
    </ligand>
</feature>
<sequence>MMAPKRKQLTATKVSSEDSKRKNKAPIKNDESESSENENEEVKPPSRQSKRNRNKVITYKDEDLSEDEAYPKRGGKNVKEAKNDDSDVSNEANEDHSGGEFKAKAKNQSVSKKKSRATDIDNEQDADGSLSEEESKTKNSKPKEKKAVPPPAKKPKVDKPPLNKTQSDYESLDFSSNRTTSDGKLWNLKISSWNVGGLKAWVKKNGIDYLKYEDPDIFCLQETKCSESKLPPEVKVDGYHTYWLSGEKEGYAGVGLYSKKEPIKVTYGLGKKEFDTEGRVITVEYEKFYLVAAYVPNAGRGLVTLPKRMKWDPDLRNYVKELDSKKPVILCGDMNVSHQPNDLANPKTNTKNAGFTQEERDGMTALLEEGFVDSFRHLYPEKTGAYTFWTYMGNARSRNTGWRLDYFILSQKLIPNLCDSIIRSGVYGSDHCPITLLINI</sequence>
<comment type="similarity">
    <text evidence="4 14">Belongs to the DNA repair enzymes AP/ExoA family.</text>
</comment>
<feature type="active site" description="Proton acceptor" evidence="11">
    <location>
        <position position="431"/>
    </location>
</feature>
<comment type="subcellular location">
    <subcellularLocation>
        <location evidence="3">Nucleus</location>
    </subcellularLocation>
</comment>
<dbReference type="AlphaFoldDB" id="A0A2J7QKC0"/>
<dbReference type="Pfam" id="PF03372">
    <property type="entry name" value="Exo_endo_phos"/>
    <property type="match status" value="1"/>
</dbReference>
<organism evidence="17 18">
    <name type="scientific">Cryptotermes secundus</name>
    <dbReference type="NCBI Taxonomy" id="105785"/>
    <lineage>
        <taxon>Eukaryota</taxon>
        <taxon>Metazoa</taxon>
        <taxon>Ecdysozoa</taxon>
        <taxon>Arthropoda</taxon>
        <taxon>Hexapoda</taxon>
        <taxon>Insecta</taxon>
        <taxon>Pterygota</taxon>
        <taxon>Neoptera</taxon>
        <taxon>Polyneoptera</taxon>
        <taxon>Dictyoptera</taxon>
        <taxon>Blattodea</taxon>
        <taxon>Blattoidea</taxon>
        <taxon>Termitoidae</taxon>
        <taxon>Kalotermitidae</taxon>
        <taxon>Cryptotermitinae</taxon>
        <taxon>Cryptotermes</taxon>
    </lineage>
</organism>
<feature type="binding site" evidence="12">
    <location>
        <position position="431"/>
    </location>
    <ligand>
        <name>Mg(2+)</name>
        <dbReference type="ChEBI" id="CHEBI:18420"/>
        <label>1</label>
    </ligand>
</feature>
<accession>A0A2J7QKC0</accession>
<dbReference type="InterPro" id="IPR036691">
    <property type="entry name" value="Endo/exonu/phosph_ase_sf"/>
</dbReference>
<evidence type="ECO:0000256" key="4">
    <source>
        <dbReference type="ARBA" id="ARBA00007092"/>
    </source>
</evidence>
<dbReference type="EMBL" id="NEVH01013268">
    <property type="protein sequence ID" value="PNF29040.1"/>
    <property type="molecule type" value="Genomic_DNA"/>
</dbReference>
<evidence type="ECO:0000256" key="1">
    <source>
        <dbReference type="ARBA" id="ARBA00000493"/>
    </source>
</evidence>
<dbReference type="InterPro" id="IPR004808">
    <property type="entry name" value="AP_endonuc_1"/>
</dbReference>
<keyword evidence="8 12" id="KW-0460">Magnesium</keyword>
<evidence type="ECO:0000259" key="16">
    <source>
        <dbReference type="Pfam" id="PF03372"/>
    </source>
</evidence>
<dbReference type="GO" id="GO:0003906">
    <property type="term" value="F:DNA-(apurinic or apyrimidinic site) endonuclease activity"/>
    <property type="evidence" value="ECO:0007669"/>
    <property type="project" value="TreeGrafter"/>
</dbReference>
<comment type="cofactor">
    <cofactor evidence="2">
        <name>Mn(2+)</name>
        <dbReference type="ChEBI" id="CHEBI:29035"/>
    </cofactor>
</comment>
<keyword evidence="9 14" id="KW-0234">DNA repair</keyword>
<keyword evidence="6 14" id="KW-0227">DNA damage</keyword>
<evidence type="ECO:0000256" key="14">
    <source>
        <dbReference type="RuleBase" id="RU362131"/>
    </source>
</evidence>
<evidence type="ECO:0000256" key="5">
    <source>
        <dbReference type="ARBA" id="ARBA00022723"/>
    </source>
</evidence>
<keyword evidence="18" id="KW-1185">Reference proteome</keyword>
<evidence type="ECO:0000313" key="17">
    <source>
        <dbReference type="EMBL" id="PNF29040.1"/>
    </source>
</evidence>
<evidence type="ECO:0000256" key="13">
    <source>
        <dbReference type="PIRSR" id="PIRSR604808-3"/>
    </source>
</evidence>
<evidence type="ECO:0000313" key="18">
    <source>
        <dbReference type="Proteomes" id="UP000235965"/>
    </source>
</evidence>
<dbReference type="NCBIfam" id="TIGR00195">
    <property type="entry name" value="exoDNase_III"/>
    <property type="match status" value="1"/>
</dbReference>
<feature type="binding site" evidence="12">
    <location>
        <position position="333"/>
    </location>
    <ligand>
        <name>Mg(2+)</name>
        <dbReference type="ChEBI" id="CHEBI:18420"/>
        <label>1</label>
    </ligand>
</feature>
<dbReference type="GO" id="GO:0046872">
    <property type="term" value="F:metal ion binding"/>
    <property type="evidence" value="ECO:0007669"/>
    <property type="project" value="UniProtKB-KW"/>
</dbReference>
<dbReference type="NCBIfam" id="TIGR00633">
    <property type="entry name" value="xth"/>
    <property type="match status" value="1"/>
</dbReference>
<dbReference type="InterPro" id="IPR020847">
    <property type="entry name" value="AP_endonuclease_F1_BS"/>
</dbReference>
<evidence type="ECO:0000256" key="8">
    <source>
        <dbReference type="ARBA" id="ARBA00022842"/>
    </source>
</evidence>
<dbReference type="InterPro" id="IPR020848">
    <property type="entry name" value="AP_endonuclease_F1_CS"/>
</dbReference>
<reference evidence="17 18" key="1">
    <citation type="submission" date="2017-12" db="EMBL/GenBank/DDBJ databases">
        <title>Hemimetabolous genomes reveal molecular basis of termite eusociality.</title>
        <authorList>
            <person name="Harrison M.C."/>
            <person name="Jongepier E."/>
            <person name="Robertson H.M."/>
            <person name="Arning N."/>
            <person name="Bitard-Feildel T."/>
            <person name="Chao H."/>
            <person name="Childers C.P."/>
            <person name="Dinh H."/>
            <person name="Doddapaneni H."/>
            <person name="Dugan S."/>
            <person name="Gowin J."/>
            <person name="Greiner C."/>
            <person name="Han Y."/>
            <person name="Hu H."/>
            <person name="Hughes D.S.T."/>
            <person name="Huylmans A.-K."/>
            <person name="Kemena C."/>
            <person name="Kremer L.P.M."/>
            <person name="Lee S.L."/>
            <person name="Lopez-Ezquerra A."/>
            <person name="Mallet L."/>
            <person name="Monroy-Kuhn J.M."/>
            <person name="Moser A."/>
            <person name="Murali S.C."/>
            <person name="Muzny D.M."/>
            <person name="Otani S."/>
            <person name="Piulachs M.-D."/>
            <person name="Poelchau M."/>
            <person name="Qu J."/>
            <person name="Schaub F."/>
            <person name="Wada-Katsumata A."/>
            <person name="Worley K.C."/>
            <person name="Xie Q."/>
            <person name="Ylla G."/>
            <person name="Poulsen M."/>
            <person name="Gibbs R.A."/>
            <person name="Schal C."/>
            <person name="Richards S."/>
            <person name="Belles X."/>
            <person name="Korb J."/>
            <person name="Bornberg-Bauer E."/>
        </authorList>
    </citation>
    <scope>NUCLEOTIDE SEQUENCE [LARGE SCALE GENOMIC DNA]</scope>
    <source>
        <tissue evidence="17">Whole body</tissue>
    </source>
</reference>
<dbReference type="GO" id="GO:0005634">
    <property type="term" value="C:nucleus"/>
    <property type="evidence" value="ECO:0007669"/>
    <property type="project" value="UniProtKB-SubCell"/>
</dbReference>
<dbReference type="PROSITE" id="PS51435">
    <property type="entry name" value="AP_NUCLEASE_F1_4"/>
    <property type="match status" value="1"/>
</dbReference>
<dbReference type="Proteomes" id="UP000235965">
    <property type="component" value="Unassembled WGS sequence"/>
</dbReference>
<feature type="site" description="Important for catalytic activity" evidence="13">
    <location>
        <position position="405"/>
    </location>
</feature>
<evidence type="ECO:0000256" key="11">
    <source>
        <dbReference type="PIRSR" id="PIRSR604808-1"/>
    </source>
</evidence>
<evidence type="ECO:0000256" key="12">
    <source>
        <dbReference type="PIRSR" id="PIRSR604808-2"/>
    </source>
</evidence>
<comment type="caution">
    <text evidence="17">The sequence shown here is derived from an EMBL/GenBank/DDBJ whole genome shotgun (WGS) entry which is preliminary data.</text>
</comment>
<feature type="active site" evidence="11">
    <location>
        <position position="294"/>
    </location>
</feature>
<evidence type="ECO:0000256" key="6">
    <source>
        <dbReference type="ARBA" id="ARBA00022763"/>
    </source>
</evidence>
<dbReference type="PANTHER" id="PTHR22748:SF6">
    <property type="entry name" value="DNA-(APURINIC OR APYRIMIDINIC SITE) ENDONUCLEASE"/>
    <property type="match status" value="1"/>
</dbReference>
<evidence type="ECO:0000256" key="10">
    <source>
        <dbReference type="ARBA" id="ARBA00023242"/>
    </source>
</evidence>
<keyword evidence="10" id="KW-0539">Nucleus</keyword>
<feature type="binding site" evidence="12">
    <location>
        <position position="194"/>
    </location>
    <ligand>
        <name>Mg(2+)</name>
        <dbReference type="ChEBI" id="CHEBI:18420"/>
        <label>1</label>
    </ligand>
</feature>
<feature type="compositionally biased region" description="Basic and acidic residues" evidence="15">
    <location>
        <begin position="93"/>
        <end position="103"/>
    </location>
</feature>
<dbReference type="SUPFAM" id="SSF56219">
    <property type="entry name" value="DNase I-like"/>
    <property type="match status" value="1"/>
</dbReference>
<dbReference type="PROSITE" id="PS00726">
    <property type="entry name" value="AP_NUCLEASE_F1_1"/>
    <property type="match status" value="1"/>
</dbReference>
<dbReference type="Gene3D" id="3.60.10.10">
    <property type="entry name" value="Endonuclease/exonuclease/phosphatase"/>
    <property type="match status" value="1"/>
</dbReference>